<dbReference type="InterPro" id="IPR017520">
    <property type="entry name" value="CHP03086"/>
</dbReference>
<dbReference type="NCBIfam" id="TIGR03086">
    <property type="entry name" value="TIGR03086 family metal-binding protein"/>
    <property type="match status" value="1"/>
</dbReference>
<comment type="caution">
    <text evidence="2">The sequence shown here is derived from an EMBL/GenBank/DDBJ whole genome shotgun (WGS) entry which is preliminary data.</text>
</comment>
<dbReference type="NCBIfam" id="TIGR03083">
    <property type="entry name" value="maleylpyruvate isomerase family mycothiol-dependent enzyme"/>
    <property type="match status" value="1"/>
</dbReference>
<dbReference type="InterPro" id="IPR024344">
    <property type="entry name" value="MDMPI_metal-binding"/>
</dbReference>
<reference evidence="2 3" key="1">
    <citation type="submission" date="2024-10" db="EMBL/GenBank/DDBJ databases">
        <title>The Natural Products Discovery Center: Release of the First 8490 Sequenced Strains for Exploring Actinobacteria Biosynthetic Diversity.</title>
        <authorList>
            <person name="Kalkreuter E."/>
            <person name="Kautsar S.A."/>
            <person name="Yang D."/>
            <person name="Bader C.D."/>
            <person name="Teijaro C.N."/>
            <person name="Fluegel L."/>
            <person name="Davis C.M."/>
            <person name="Simpson J.R."/>
            <person name="Lauterbach L."/>
            <person name="Steele A.D."/>
            <person name="Gui C."/>
            <person name="Meng S."/>
            <person name="Li G."/>
            <person name="Viehrig K."/>
            <person name="Ye F."/>
            <person name="Su P."/>
            <person name="Kiefer A.F."/>
            <person name="Nichols A."/>
            <person name="Cepeda A.J."/>
            <person name="Yan W."/>
            <person name="Fan B."/>
            <person name="Jiang Y."/>
            <person name="Adhikari A."/>
            <person name="Zheng C.-J."/>
            <person name="Schuster L."/>
            <person name="Cowan T.M."/>
            <person name="Smanski M.J."/>
            <person name="Chevrette M.G."/>
            <person name="De Carvalho L.P.S."/>
            <person name="Shen B."/>
        </authorList>
    </citation>
    <scope>NUCLEOTIDE SEQUENCE [LARGE SCALE GENOMIC DNA]</scope>
    <source>
        <strain evidence="2 3">NPDC020602</strain>
    </source>
</reference>
<dbReference type="RefSeq" id="WP_398710453.1">
    <property type="nucleotide sequence ID" value="NZ_JBIRUI010000008.1"/>
</dbReference>
<protein>
    <submittedName>
        <fullName evidence="2">TIGR03086 family metal-binding protein</fullName>
    </submittedName>
</protein>
<organism evidence="2 3">
    <name type="scientific">Streptomyces litmocidini</name>
    <dbReference type="NCBI Taxonomy" id="67318"/>
    <lineage>
        <taxon>Bacteria</taxon>
        <taxon>Bacillati</taxon>
        <taxon>Actinomycetota</taxon>
        <taxon>Actinomycetes</taxon>
        <taxon>Kitasatosporales</taxon>
        <taxon>Streptomycetaceae</taxon>
        <taxon>Streptomyces</taxon>
    </lineage>
</organism>
<dbReference type="InterPro" id="IPR034660">
    <property type="entry name" value="DinB/YfiT-like"/>
</dbReference>
<dbReference type="SUPFAM" id="SSF109854">
    <property type="entry name" value="DinB/YfiT-like putative metalloenzymes"/>
    <property type="match status" value="1"/>
</dbReference>
<keyword evidence="3" id="KW-1185">Reference proteome</keyword>
<evidence type="ECO:0000313" key="2">
    <source>
        <dbReference type="EMBL" id="MFI1715725.1"/>
    </source>
</evidence>
<name>A0ABW7UBM7_9ACTN</name>
<dbReference type="Pfam" id="PF11716">
    <property type="entry name" value="MDMPI_N"/>
    <property type="match status" value="1"/>
</dbReference>
<dbReference type="Gene3D" id="1.20.120.450">
    <property type="entry name" value="dinb family like domain"/>
    <property type="match status" value="1"/>
</dbReference>
<dbReference type="EMBL" id="JBIRUI010000008">
    <property type="protein sequence ID" value="MFI1715725.1"/>
    <property type="molecule type" value="Genomic_DNA"/>
</dbReference>
<evidence type="ECO:0000259" key="1">
    <source>
        <dbReference type="Pfam" id="PF11716"/>
    </source>
</evidence>
<accession>A0ABW7UBM7</accession>
<proteinExistence type="predicted"/>
<feature type="domain" description="Mycothiol-dependent maleylpyruvate isomerase metal-binding" evidence="1">
    <location>
        <begin position="11"/>
        <end position="130"/>
    </location>
</feature>
<dbReference type="InterPro" id="IPR017517">
    <property type="entry name" value="Maleyloyr_isom"/>
</dbReference>
<sequence>MNEIHTHLTVCAAEARRVARGVRDDHLAAPSLCDGWTVRELANHLVLYTSHGLEHRALRTQLPEETVQRDFAGEDGWAEAYAAQLDRALAAWERPEAWEGDVDMGGSPVPAAEIAAMLVEELALHGWDLARSTGQDFTLPEATAVFLLDVVERYAEMYRRYEGFAAVVDVPDDAPALDRALAASGRNPKS</sequence>
<gene>
    <name evidence="2" type="ORF">ACH407_19395</name>
</gene>
<dbReference type="Proteomes" id="UP001611339">
    <property type="component" value="Unassembled WGS sequence"/>
</dbReference>
<evidence type="ECO:0000313" key="3">
    <source>
        <dbReference type="Proteomes" id="UP001611339"/>
    </source>
</evidence>